<protein>
    <recommendedName>
        <fullName evidence="6">mitogen-activated protein kinase kinase</fullName>
        <ecNumber evidence="6">2.7.12.2</ecNumber>
    </recommendedName>
</protein>
<evidence type="ECO:0000256" key="2">
    <source>
        <dbReference type="ARBA" id="ARBA00022741"/>
    </source>
</evidence>
<evidence type="ECO:0000256" key="8">
    <source>
        <dbReference type="ARBA" id="ARBA00049299"/>
    </source>
</evidence>
<keyword evidence="11" id="KW-1133">Transmembrane helix</keyword>
<dbReference type="Gene3D" id="3.30.200.20">
    <property type="entry name" value="Phosphorylase Kinase, domain 1"/>
    <property type="match status" value="1"/>
</dbReference>
<feature type="region of interest" description="Disordered" evidence="10">
    <location>
        <begin position="376"/>
        <end position="395"/>
    </location>
</feature>
<comment type="similarity">
    <text evidence="5">Belongs to the protein kinase superfamily. STE Ser/Thr protein kinase family. MAP kinase kinase subfamily.</text>
</comment>
<evidence type="ECO:0000256" key="5">
    <source>
        <dbReference type="ARBA" id="ARBA00038035"/>
    </source>
</evidence>
<evidence type="ECO:0000256" key="10">
    <source>
        <dbReference type="SAM" id="MobiDB-lite"/>
    </source>
</evidence>
<evidence type="ECO:0000256" key="7">
    <source>
        <dbReference type="ARBA" id="ARBA00049014"/>
    </source>
</evidence>
<name>A0A3M2MCL8_9ACTN</name>
<keyword evidence="2" id="KW-0547">Nucleotide-binding</keyword>
<dbReference type="InterPro" id="IPR000719">
    <property type="entry name" value="Prot_kinase_dom"/>
</dbReference>
<dbReference type="PROSITE" id="PS50011">
    <property type="entry name" value="PROTEIN_KINASE_DOM"/>
    <property type="match status" value="1"/>
</dbReference>
<dbReference type="GO" id="GO:0004674">
    <property type="term" value="F:protein serine/threonine kinase activity"/>
    <property type="evidence" value="ECO:0007669"/>
    <property type="project" value="UniProtKB-KW"/>
</dbReference>
<evidence type="ECO:0000313" key="14">
    <source>
        <dbReference type="Proteomes" id="UP000282674"/>
    </source>
</evidence>
<comment type="catalytic activity">
    <reaction evidence="7">
        <text>L-seryl-[protein] + ATP = O-phospho-L-seryl-[protein] + ADP + H(+)</text>
        <dbReference type="Rhea" id="RHEA:17989"/>
        <dbReference type="Rhea" id="RHEA-COMP:9863"/>
        <dbReference type="Rhea" id="RHEA-COMP:11604"/>
        <dbReference type="ChEBI" id="CHEBI:15378"/>
        <dbReference type="ChEBI" id="CHEBI:29999"/>
        <dbReference type="ChEBI" id="CHEBI:30616"/>
        <dbReference type="ChEBI" id="CHEBI:83421"/>
        <dbReference type="ChEBI" id="CHEBI:456216"/>
        <dbReference type="EC" id="2.7.12.2"/>
    </reaction>
</comment>
<dbReference type="InterPro" id="IPR011009">
    <property type="entry name" value="Kinase-like_dom_sf"/>
</dbReference>
<dbReference type="PANTHER" id="PTHR48013:SF9">
    <property type="entry name" value="DUAL SPECIFICITY MITOGEN-ACTIVATED PROTEIN KINASE KINASE 5"/>
    <property type="match status" value="1"/>
</dbReference>
<evidence type="ECO:0000256" key="11">
    <source>
        <dbReference type="SAM" id="Phobius"/>
    </source>
</evidence>
<comment type="catalytic activity">
    <reaction evidence="9">
        <text>L-tyrosyl-[protein] + ATP = O-phospho-L-tyrosyl-[protein] + ADP + H(+)</text>
        <dbReference type="Rhea" id="RHEA:10596"/>
        <dbReference type="Rhea" id="RHEA-COMP:10136"/>
        <dbReference type="Rhea" id="RHEA-COMP:20101"/>
        <dbReference type="ChEBI" id="CHEBI:15378"/>
        <dbReference type="ChEBI" id="CHEBI:30616"/>
        <dbReference type="ChEBI" id="CHEBI:46858"/>
        <dbReference type="ChEBI" id="CHEBI:61978"/>
        <dbReference type="ChEBI" id="CHEBI:456216"/>
        <dbReference type="EC" id="2.7.12.2"/>
    </reaction>
</comment>
<sequence length="603" mass="62303">MEPPIPVISSSDGVPSTASPLRHSDPRTIGGFTLLGRLGAGGQGVVYLGCDDEGILAAIKLLHSHGDLSSQRAMAKELSAARRVAAFCTARVLASGMEGEDCYLVTEYVEGPNLLRVVRDNGPLAADELDRLAVGTATALAAIHQAGIVHRDLKPGNVLLAADGPRVIDFGISKALDTATGVTSDVVGTPAYMAPEQLAGRSGGAAADVFAWASLTVFAATGRPPFGDDSIPAVITRVLQEPPRLDGVPEHLRDTLTACLDKNPENRPDAPGLLRALLDRTGLAVPASEPDHVAHDATVILSEGAAVAATLALPLLQVTPTAVQVSRRPTARRAVVASAAVLLVIGVIGGAFWVRGLRSQDTAAVAASPPAARKTLAAPAAGSTRTTRGDASAEAVSASAMKAMSRARTASFELSNQQTEGEYQLHATGDLSFDGSASTSYQMSLDKGCAQVPVSATLIGNTGYSSLPGDQAAFDASPKGSYPGEDGCLSGIVQVRWASTPYNVATLLRAGHVITQTHGQDGLVLRGTAATSDLVAGNPAARLFSAYANAPSVVFRIELGADYLPRQVEFHFAISVDSGDRLDAAFTTTYNQWGMAPPVRSPS</sequence>
<dbReference type="SMART" id="SM00220">
    <property type="entry name" value="S_TKc"/>
    <property type="match status" value="1"/>
</dbReference>
<dbReference type="GO" id="GO:0005524">
    <property type="term" value="F:ATP binding"/>
    <property type="evidence" value="ECO:0007669"/>
    <property type="project" value="UniProtKB-KW"/>
</dbReference>
<keyword evidence="11" id="KW-0812">Transmembrane</keyword>
<feature type="transmembrane region" description="Helical" evidence="11">
    <location>
        <begin position="334"/>
        <end position="354"/>
    </location>
</feature>
<feature type="region of interest" description="Disordered" evidence="10">
    <location>
        <begin position="1"/>
        <end position="25"/>
    </location>
</feature>
<keyword evidence="3 13" id="KW-0418">Kinase</keyword>
<keyword evidence="4" id="KW-0067">ATP-binding</keyword>
<keyword evidence="13" id="KW-0723">Serine/threonine-protein kinase</keyword>
<gene>
    <name evidence="13" type="ORF">EBO15_03555</name>
</gene>
<dbReference type="EMBL" id="RFFG01000004">
    <property type="protein sequence ID" value="RMI47272.1"/>
    <property type="molecule type" value="Genomic_DNA"/>
</dbReference>
<dbReference type="Pfam" id="PF00069">
    <property type="entry name" value="Pkinase"/>
    <property type="match status" value="1"/>
</dbReference>
<dbReference type="Gene3D" id="1.10.510.10">
    <property type="entry name" value="Transferase(Phosphotransferase) domain 1"/>
    <property type="match status" value="1"/>
</dbReference>
<organism evidence="13 14">
    <name type="scientific">Actinomadura harenae</name>
    <dbReference type="NCBI Taxonomy" id="2483351"/>
    <lineage>
        <taxon>Bacteria</taxon>
        <taxon>Bacillati</taxon>
        <taxon>Actinomycetota</taxon>
        <taxon>Actinomycetes</taxon>
        <taxon>Streptosporangiales</taxon>
        <taxon>Thermomonosporaceae</taxon>
        <taxon>Actinomadura</taxon>
    </lineage>
</organism>
<dbReference type="PANTHER" id="PTHR48013">
    <property type="entry name" value="DUAL SPECIFICITY MITOGEN-ACTIVATED PROTEIN KINASE KINASE 5-RELATED"/>
    <property type="match status" value="1"/>
</dbReference>
<keyword evidence="11" id="KW-0472">Membrane</keyword>
<dbReference type="AlphaFoldDB" id="A0A3M2MCL8"/>
<evidence type="ECO:0000256" key="3">
    <source>
        <dbReference type="ARBA" id="ARBA00022777"/>
    </source>
</evidence>
<evidence type="ECO:0000256" key="1">
    <source>
        <dbReference type="ARBA" id="ARBA00022679"/>
    </source>
</evidence>
<dbReference type="Gene3D" id="2.50.20.20">
    <property type="match status" value="1"/>
</dbReference>
<evidence type="ECO:0000313" key="13">
    <source>
        <dbReference type="EMBL" id="RMI47272.1"/>
    </source>
</evidence>
<dbReference type="PROSITE" id="PS00108">
    <property type="entry name" value="PROTEIN_KINASE_ST"/>
    <property type="match status" value="1"/>
</dbReference>
<feature type="compositionally biased region" description="Polar residues" evidence="10">
    <location>
        <begin position="8"/>
        <end position="19"/>
    </location>
</feature>
<evidence type="ECO:0000259" key="12">
    <source>
        <dbReference type="PROSITE" id="PS50011"/>
    </source>
</evidence>
<keyword evidence="1" id="KW-0808">Transferase</keyword>
<dbReference type="InterPro" id="IPR008271">
    <property type="entry name" value="Ser/Thr_kinase_AS"/>
</dbReference>
<dbReference type="CDD" id="cd14014">
    <property type="entry name" value="STKc_PknB_like"/>
    <property type="match status" value="1"/>
</dbReference>
<comment type="caution">
    <text evidence="13">The sequence shown here is derived from an EMBL/GenBank/DDBJ whole genome shotgun (WGS) entry which is preliminary data.</text>
</comment>
<dbReference type="EC" id="2.7.12.2" evidence="6"/>
<proteinExistence type="inferred from homology"/>
<dbReference type="Proteomes" id="UP000282674">
    <property type="component" value="Unassembled WGS sequence"/>
</dbReference>
<comment type="catalytic activity">
    <reaction evidence="8">
        <text>L-threonyl-[protein] + ATP = O-phospho-L-threonyl-[protein] + ADP + H(+)</text>
        <dbReference type="Rhea" id="RHEA:46608"/>
        <dbReference type="Rhea" id="RHEA-COMP:11060"/>
        <dbReference type="Rhea" id="RHEA-COMP:11605"/>
        <dbReference type="ChEBI" id="CHEBI:15378"/>
        <dbReference type="ChEBI" id="CHEBI:30013"/>
        <dbReference type="ChEBI" id="CHEBI:30616"/>
        <dbReference type="ChEBI" id="CHEBI:61977"/>
        <dbReference type="ChEBI" id="CHEBI:456216"/>
        <dbReference type="EC" id="2.7.12.2"/>
    </reaction>
</comment>
<accession>A0A3M2MCL8</accession>
<feature type="domain" description="Protein kinase" evidence="12">
    <location>
        <begin position="32"/>
        <end position="283"/>
    </location>
</feature>
<dbReference type="SUPFAM" id="SSF56112">
    <property type="entry name" value="Protein kinase-like (PK-like)"/>
    <property type="match status" value="1"/>
</dbReference>
<keyword evidence="14" id="KW-1185">Reference proteome</keyword>
<evidence type="ECO:0000256" key="4">
    <source>
        <dbReference type="ARBA" id="ARBA00022840"/>
    </source>
</evidence>
<reference evidence="13 14" key="1">
    <citation type="submission" date="2018-10" db="EMBL/GenBank/DDBJ databases">
        <title>Isolation from soil.</title>
        <authorList>
            <person name="Hu J."/>
        </authorList>
    </citation>
    <scope>NUCLEOTIDE SEQUENCE [LARGE SCALE GENOMIC DNA]</scope>
    <source>
        <strain evidence="13 14">NEAU-Ht49</strain>
    </source>
</reference>
<evidence type="ECO:0000256" key="6">
    <source>
        <dbReference type="ARBA" id="ARBA00038999"/>
    </source>
</evidence>
<evidence type="ECO:0000256" key="9">
    <source>
        <dbReference type="ARBA" id="ARBA00051693"/>
    </source>
</evidence>